<accession>A0ABM5ZYX8</accession>
<dbReference type="Pfam" id="PF22397">
    <property type="entry name" value="NADAR-DarT1"/>
    <property type="match status" value="1"/>
</dbReference>
<evidence type="ECO:0000313" key="2">
    <source>
        <dbReference type="Proteomes" id="UP000076104"/>
    </source>
</evidence>
<evidence type="ECO:0000313" key="1">
    <source>
        <dbReference type="EMBL" id="AMT97282.1"/>
    </source>
</evidence>
<dbReference type="Proteomes" id="UP000076104">
    <property type="component" value="Chromosome"/>
</dbReference>
<protein>
    <submittedName>
        <fullName evidence="1">Uncharacterized protein</fullName>
    </submittedName>
</protein>
<dbReference type="GeneID" id="33060586"/>
<dbReference type="EMBL" id="CP014945">
    <property type="protein sequence ID" value="AMT97282.1"/>
    <property type="molecule type" value="Genomic_DNA"/>
</dbReference>
<proteinExistence type="predicted"/>
<keyword evidence="2" id="KW-1185">Reference proteome</keyword>
<dbReference type="RefSeq" id="WP_416231976.1">
    <property type="nucleotide sequence ID" value="NZ_CP014945.1"/>
</dbReference>
<sequence>MEQRQNPIEQRKNPVELKPVFMPRVNSDNLVKTDMVRVERHVGFASRQKKKTINDLHQVIRKKYGFNNVLEMSSKSGNKLSFLLSPLSLKLTNDDGSQYSVENAFQSSMIFEDGGPYTDLLSAPPRQARRDERLMTSGELIGYNYFGMEWSVEPLTTFYDWLYVNALKQNTQLHEEVMQYQAFTDLEFNPKKKIHCAAYALAMFVALKKRELLDNVEDPMAFFDLYSEFKVSNTEKLLEAGWV</sequence>
<dbReference type="InterPro" id="IPR053913">
    <property type="entry name" value="NADAR-DarT1"/>
</dbReference>
<name>A0ABM5ZYX8_9GAMM</name>
<organism evidence="1 2">
    <name type="scientific">Psychrobacter alimentarius</name>
    <dbReference type="NCBI Taxonomy" id="261164"/>
    <lineage>
        <taxon>Bacteria</taxon>
        <taxon>Pseudomonadati</taxon>
        <taxon>Pseudomonadota</taxon>
        <taxon>Gammaproteobacteria</taxon>
        <taxon>Moraxellales</taxon>
        <taxon>Moraxellaceae</taxon>
        <taxon>Psychrobacter</taxon>
    </lineage>
</organism>
<reference evidence="1 2" key="1">
    <citation type="submission" date="2016-03" db="EMBL/GenBank/DDBJ databases">
        <title>Genome sequencing of Psychrobacter alimentarius PAMC 27889.</title>
        <authorList>
            <person name="Lee J."/>
            <person name="Kim O.-S."/>
        </authorList>
    </citation>
    <scope>NUCLEOTIDE SEQUENCE [LARGE SCALE GENOMIC DNA]</scope>
    <source>
        <strain evidence="1 2">PAMC 27889</strain>
    </source>
</reference>
<gene>
    <name evidence="1" type="ORF">A3K91_1683</name>
</gene>